<accession>A0AC34G9M5</accession>
<reference evidence="2" key="1">
    <citation type="submission" date="2022-11" db="UniProtKB">
        <authorList>
            <consortium name="WormBaseParasite"/>
        </authorList>
    </citation>
    <scope>IDENTIFICATION</scope>
</reference>
<dbReference type="Proteomes" id="UP000887579">
    <property type="component" value="Unplaced"/>
</dbReference>
<sequence length="275" mass="30691">MHKKLKQIVESIVKLGESAVPENLWTAHELLCDNIFSKNICLKPAAIPLIMPTIMALLQSENTQLQADGCFFITAITNTPSTKEKEYSQYTVAAIPKILALIYSSTIVVVDLAIGCIQNVAYDYPKEVFEIIKNKNGMDVLISHLESTSRNVSEATLKIFISLAAENSEISQFILNHEVLAHVNNLLNRVPSIKLYTTELITKVTKYPEQIDSVITADILSSILKFLNEGIEITQEIKIQSVKIVTNIVKFQPDYIPNLMEQNIISKLADNLGCK</sequence>
<name>A0AC34G9M5_9BILA</name>
<protein>
    <submittedName>
        <fullName evidence="2">Uncharacterized protein</fullName>
    </submittedName>
</protein>
<evidence type="ECO:0000313" key="2">
    <source>
        <dbReference type="WBParaSite" id="ES5_v2.g26438.t1"/>
    </source>
</evidence>
<dbReference type="WBParaSite" id="ES5_v2.g26438.t1">
    <property type="protein sequence ID" value="ES5_v2.g26438.t1"/>
    <property type="gene ID" value="ES5_v2.g26438"/>
</dbReference>
<proteinExistence type="predicted"/>
<evidence type="ECO:0000313" key="1">
    <source>
        <dbReference type="Proteomes" id="UP000887579"/>
    </source>
</evidence>
<organism evidence="1 2">
    <name type="scientific">Panagrolaimus sp. ES5</name>
    <dbReference type="NCBI Taxonomy" id="591445"/>
    <lineage>
        <taxon>Eukaryota</taxon>
        <taxon>Metazoa</taxon>
        <taxon>Ecdysozoa</taxon>
        <taxon>Nematoda</taxon>
        <taxon>Chromadorea</taxon>
        <taxon>Rhabditida</taxon>
        <taxon>Tylenchina</taxon>
        <taxon>Panagrolaimomorpha</taxon>
        <taxon>Panagrolaimoidea</taxon>
        <taxon>Panagrolaimidae</taxon>
        <taxon>Panagrolaimus</taxon>
    </lineage>
</organism>